<evidence type="ECO:0000259" key="7">
    <source>
        <dbReference type="Pfam" id="PF13505"/>
    </source>
</evidence>
<evidence type="ECO:0000256" key="2">
    <source>
        <dbReference type="ARBA" id="ARBA00022729"/>
    </source>
</evidence>
<reference evidence="8 9" key="1">
    <citation type="submission" date="2024-09" db="EMBL/GenBank/DDBJ databases">
        <authorList>
            <person name="Sun Q."/>
            <person name="Mori K."/>
        </authorList>
    </citation>
    <scope>NUCLEOTIDE SEQUENCE [LARGE SCALE GENOMIC DNA]</scope>
    <source>
        <strain evidence="8 9">KCTC 23279</strain>
    </source>
</reference>
<feature type="domain" description="Outer membrane protein beta-barrel" evidence="7">
    <location>
        <begin position="30"/>
        <end position="236"/>
    </location>
</feature>
<proteinExistence type="inferred from homology"/>
<dbReference type="SUPFAM" id="SSF56925">
    <property type="entry name" value="OMPA-like"/>
    <property type="match status" value="2"/>
</dbReference>
<comment type="subcellular location">
    <subcellularLocation>
        <location evidence="1">Cell outer membrane</location>
    </subcellularLocation>
</comment>
<dbReference type="EMBL" id="JBHLWM010000004">
    <property type="protein sequence ID" value="MFC0240953.1"/>
    <property type="molecule type" value="Genomic_DNA"/>
</dbReference>
<organism evidence="8 9">
    <name type="scientific">Rhodopseudomonas telluris</name>
    <dbReference type="NCBI Taxonomy" id="644215"/>
    <lineage>
        <taxon>Bacteria</taxon>
        <taxon>Pseudomonadati</taxon>
        <taxon>Pseudomonadota</taxon>
        <taxon>Alphaproteobacteria</taxon>
        <taxon>Hyphomicrobiales</taxon>
        <taxon>Nitrobacteraceae</taxon>
        <taxon>Rhodopseudomonas</taxon>
    </lineage>
</organism>
<dbReference type="PANTHER" id="PTHR34001">
    <property type="entry name" value="BLL7405 PROTEIN"/>
    <property type="match status" value="1"/>
</dbReference>
<keyword evidence="4" id="KW-0998">Cell outer membrane</keyword>
<comment type="similarity">
    <text evidence="5">Belongs to the Omp25/RopB family.</text>
</comment>
<dbReference type="InterPro" id="IPR051692">
    <property type="entry name" value="OMP-like"/>
</dbReference>
<keyword evidence="9" id="KW-1185">Reference proteome</keyword>
<feature type="domain" description="Outer membrane protein beta-barrel" evidence="7">
    <location>
        <begin position="250"/>
        <end position="446"/>
    </location>
</feature>
<evidence type="ECO:0000256" key="1">
    <source>
        <dbReference type="ARBA" id="ARBA00004442"/>
    </source>
</evidence>
<dbReference type="Pfam" id="PF13505">
    <property type="entry name" value="OMP_b-brl"/>
    <property type="match status" value="2"/>
</dbReference>
<dbReference type="PANTHER" id="PTHR34001:SF3">
    <property type="entry name" value="BLL7405 PROTEIN"/>
    <property type="match status" value="1"/>
</dbReference>
<dbReference type="InterPro" id="IPR011250">
    <property type="entry name" value="OMP/PagP_B-barrel"/>
</dbReference>
<evidence type="ECO:0000256" key="6">
    <source>
        <dbReference type="SAM" id="SignalP"/>
    </source>
</evidence>
<evidence type="ECO:0000256" key="5">
    <source>
        <dbReference type="ARBA" id="ARBA00038306"/>
    </source>
</evidence>
<dbReference type="InterPro" id="IPR027385">
    <property type="entry name" value="Beta-barrel_OMP"/>
</dbReference>
<keyword evidence="3" id="KW-0472">Membrane</keyword>
<evidence type="ECO:0000313" key="9">
    <source>
        <dbReference type="Proteomes" id="UP001589775"/>
    </source>
</evidence>
<sequence length="454" mass="47856">MKKILAGVALVGSAVSAQAADLAVKAPYMKAPVAAIYDWTGFYIGANVGVGVGRDLAAHAFPAGGTFNSTYLQPLGAIGGGQIGYNWQSNTTFLGPLLIGVEADIQGSGMSTGSTTLNTATGLGTVNYNQKLDWFTTVRGRIGLVRGPAVGYFTGGFAAGNVKTTITETGVGQFGVSETRTGWTIGSGVEAALGGNWTGKIEYLYLDLGNRNDTFGTQALRTEYRESIFRAGLNYRIGGNGMYITPPPANWAGLYIGGNFGGALGRNKSTATTATGFTEQFHLSPDGYVGGGQIGYNWQAANWVFGAEADFQGSTQKDDRTAVFGSTALYNQKLPWFGTARARLGYSVGTTLFYATGGYAYGNVKTNIVTPISNETFNRTRSGYAVGAGVETPFSLFGLLGPSWTSKTEYLYVDLGSTSDVFAGGTAVNTSKVTEHMLRTGINYHFNQPVVAKY</sequence>
<evidence type="ECO:0000256" key="3">
    <source>
        <dbReference type="ARBA" id="ARBA00023136"/>
    </source>
</evidence>
<evidence type="ECO:0000313" key="8">
    <source>
        <dbReference type="EMBL" id="MFC0240953.1"/>
    </source>
</evidence>
<feature type="signal peptide" evidence="6">
    <location>
        <begin position="1"/>
        <end position="19"/>
    </location>
</feature>
<dbReference type="Proteomes" id="UP001589775">
    <property type="component" value="Unassembled WGS sequence"/>
</dbReference>
<comment type="caution">
    <text evidence="8">The sequence shown here is derived from an EMBL/GenBank/DDBJ whole genome shotgun (WGS) entry which is preliminary data.</text>
</comment>
<dbReference type="RefSeq" id="WP_378387401.1">
    <property type="nucleotide sequence ID" value="NZ_JBHLWM010000004.1"/>
</dbReference>
<protein>
    <submittedName>
        <fullName evidence="8">Outer membrane protein</fullName>
    </submittedName>
</protein>
<keyword evidence="2 6" id="KW-0732">Signal</keyword>
<accession>A0ABV6ERX6</accession>
<feature type="chain" id="PRO_5046869932" evidence="6">
    <location>
        <begin position="20"/>
        <end position="454"/>
    </location>
</feature>
<dbReference type="Gene3D" id="2.40.160.20">
    <property type="match status" value="2"/>
</dbReference>
<gene>
    <name evidence="8" type="ORF">ACFFJ6_10770</name>
</gene>
<evidence type="ECO:0000256" key="4">
    <source>
        <dbReference type="ARBA" id="ARBA00023237"/>
    </source>
</evidence>
<name>A0ABV6ERX6_9BRAD</name>